<dbReference type="GO" id="GO:0005524">
    <property type="term" value="F:ATP binding"/>
    <property type="evidence" value="ECO:0007669"/>
    <property type="project" value="UniProtKB-KW"/>
</dbReference>
<dbReference type="GO" id="GO:0016887">
    <property type="term" value="F:ATP hydrolysis activity"/>
    <property type="evidence" value="ECO:0007669"/>
    <property type="project" value="InterPro"/>
</dbReference>
<dbReference type="SMART" id="SM00382">
    <property type="entry name" value="AAA"/>
    <property type="match status" value="1"/>
</dbReference>
<dbReference type="InterPro" id="IPR003593">
    <property type="entry name" value="AAA+_ATPase"/>
</dbReference>
<dbReference type="Gene3D" id="3.40.50.300">
    <property type="entry name" value="P-loop containing nucleotide triphosphate hydrolases"/>
    <property type="match status" value="1"/>
</dbReference>
<dbReference type="FunFam" id="3.40.50.300:FF:000032">
    <property type="entry name" value="Export ABC transporter ATP-binding protein"/>
    <property type="match status" value="1"/>
</dbReference>
<evidence type="ECO:0000313" key="7">
    <source>
        <dbReference type="Proteomes" id="UP000184080"/>
    </source>
</evidence>
<evidence type="ECO:0000256" key="3">
    <source>
        <dbReference type="ARBA" id="ARBA00022741"/>
    </source>
</evidence>
<dbReference type="InterPro" id="IPR017871">
    <property type="entry name" value="ABC_transporter-like_CS"/>
</dbReference>
<sequence>MSNFIELKNVRKSYTMGEVVIKAVDDVSFSIDKGEFVIILGASGAGKSTILNLLGGMDQVTEGSIYVDGNDISKYNKKMLTKYRRDDIGFVFQFYNLVQNLNALENVELAVDICKDPMDPEEVLKSVGLGDRTGNFPSQLSGGEQQRVAIARALAKNPKVLLCDEPTGALDYNTGKSILKLLTDTLKKYNMTVVVITHNSALAPIADKVITVKNGKVESIKKNANPVSIESVEW</sequence>
<dbReference type="InterPro" id="IPR017911">
    <property type="entry name" value="MacB-like_ATP-bd"/>
</dbReference>
<evidence type="ECO:0000313" key="6">
    <source>
        <dbReference type="EMBL" id="SHJ18095.1"/>
    </source>
</evidence>
<keyword evidence="7" id="KW-1185">Reference proteome</keyword>
<dbReference type="GO" id="GO:0022857">
    <property type="term" value="F:transmembrane transporter activity"/>
    <property type="evidence" value="ECO:0007669"/>
    <property type="project" value="UniProtKB-ARBA"/>
</dbReference>
<dbReference type="GO" id="GO:0098796">
    <property type="term" value="C:membrane protein complex"/>
    <property type="evidence" value="ECO:0007669"/>
    <property type="project" value="UniProtKB-ARBA"/>
</dbReference>
<protein>
    <submittedName>
        <fullName evidence="6">Putative ABC transport system ATP-binding protein</fullName>
    </submittedName>
</protein>
<feature type="domain" description="ABC transporter" evidence="5">
    <location>
        <begin position="5"/>
        <end position="232"/>
    </location>
</feature>
<reference evidence="6 7" key="1">
    <citation type="submission" date="2016-11" db="EMBL/GenBank/DDBJ databases">
        <authorList>
            <person name="Jaros S."/>
            <person name="Januszkiewicz K."/>
            <person name="Wedrychowicz H."/>
        </authorList>
    </citation>
    <scope>NUCLEOTIDE SEQUENCE [LARGE SCALE GENOMIC DNA]</scope>
    <source>
        <strain evidence="6 7">DSM 21864</strain>
    </source>
</reference>
<proteinExistence type="inferred from homology"/>
<evidence type="ECO:0000259" key="5">
    <source>
        <dbReference type="PROSITE" id="PS50893"/>
    </source>
</evidence>
<accession>A0A1M6H7C2</accession>
<organism evidence="6 7">
    <name type="scientific">Clostridium amylolyticum</name>
    <dbReference type="NCBI Taxonomy" id="1121298"/>
    <lineage>
        <taxon>Bacteria</taxon>
        <taxon>Bacillati</taxon>
        <taxon>Bacillota</taxon>
        <taxon>Clostridia</taxon>
        <taxon>Eubacteriales</taxon>
        <taxon>Clostridiaceae</taxon>
        <taxon>Clostridium</taxon>
    </lineage>
</organism>
<evidence type="ECO:0000256" key="4">
    <source>
        <dbReference type="ARBA" id="ARBA00022840"/>
    </source>
</evidence>
<evidence type="ECO:0000256" key="2">
    <source>
        <dbReference type="ARBA" id="ARBA00022448"/>
    </source>
</evidence>
<dbReference type="Pfam" id="PF00005">
    <property type="entry name" value="ABC_tran"/>
    <property type="match status" value="1"/>
</dbReference>
<dbReference type="CDD" id="cd03255">
    <property type="entry name" value="ABC_MJ0796_LolCDE_FtsE"/>
    <property type="match status" value="1"/>
</dbReference>
<dbReference type="PANTHER" id="PTHR42798:SF2">
    <property type="entry name" value="ABC TRANSPORTER ATP-BINDING PROTEIN MG467-RELATED"/>
    <property type="match status" value="1"/>
</dbReference>
<dbReference type="SUPFAM" id="SSF52540">
    <property type="entry name" value="P-loop containing nucleoside triphosphate hydrolases"/>
    <property type="match status" value="1"/>
</dbReference>
<dbReference type="InterPro" id="IPR027417">
    <property type="entry name" value="P-loop_NTPase"/>
</dbReference>
<keyword evidence="2" id="KW-0813">Transport</keyword>
<dbReference type="Proteomes" id="UP000184080">
    <property type="component" value="Unassembled WGS sequence"/>
</dbReference>
<dbReference type="EMBL" id="FQZO01000003">
    <property type="protein sequence ID" value="SHJ18095.1"/>
    <property type="molecule type" value="Genomic_DNA"/>
</dbReference>
<dbReference type="InterPro" id="IPR003439">
    <property type="entry name" value="ABC_transporter-like_ATP-bd"/>
</dbReference>
<dbReference type="STRING" id="1121298.SAMN05444401_2401"/>
<keyword evidence="3" id="KW-0547">Nucleotide-binding</keyword>
<gene>
    <name evidence="6" type="ORF">SAMN05444401_2401</name>
</gene>
<dbReference type="RefSeq" id="WP_073006808.1">
    <property type="nucleotide sequence ID" value="NZ_FQZO01000003.1"/>
</dbReference>
<dbReference type="PROSITE" id="PS00211">
    <property type="entry name" value="ABC_TRANSPORTER_1"/>
    <property type="match status" value="1"/>
</dbReference>
<keyword evidence="4 6" id="KW-0067">ATP-binding</keyword>
<comment type="similarity">
    <text evidence="1">Belongs to the ABC transporter superfamily.</text>
</comment>
<dbReference type="PANTHER" id="PTHR42798">
    <property type="entry name" value="LIPOPROTEIN-RELEASING SYSTEM ATP-BINDING PROTEIN LOLD"/>
    <property type="match status" value="1"/>
</dbReference>
<dbReference type="AlphaFoldDB" id="A0A1M6H7C2"/>
<dbReference type="OrthoDB" id="9802264at2"/>
<name>A0A1M6H7C2_9CLOT</name>
<evidence type="ECO:0000256" key="1">
    <source>
        <dbReference type="ARBA" id="ARBA00005417"/>
    </source>
</evidence>
<dbReference type="PROSITE" id="PS50893">
    <property type="entry name" value="ABC_TRANSPORTER_2"/>
    <property type="match status" value="1"/>
</dbReference>